<dbReference type="AlphaFoldDB" id="A0A1R1YKK4"/>
<dbReference type="Proteomes" id="UP000187429">
    <property type="component" value="Unassembled WGS sequence"/>
</dbReference>
<organism evidence="1 2">
    <name type="scientific">Smittium culicis</name>
    <dbReference type="NCBI Taxonomy" id="133412"/>
    <lineage>
        <taxon>Eukaryota</taxon>
        <taxon>Fungi</taxon>
        <taxon>Fungi incertae sedis</taxon>
        <taxon>Zoopagomycota</taxon>
        <taxon>Kickxellomycotina</taxon>
        <taxon>Harpellomycetes</taxon>
        <taxon>Harpellales</taxon>
        <taxon>Legeriomycetaceae</taxon>
        <taxon>Smittium</taxon>
    </lineage>
</organism>
<evidence type="ECO:0000313" key="2">
    <source>
        <dbReference type="Proteomes" id="UP000187429"/>
    </source>
</evidence>
<accession>A0A1R1YKK4</accession>
<dbReference type="EMBL" id="LSSM01001001">
    <property type="protein sequence ID" value="OMJ27457.1"/>
    <property type="molecule type" value="Genomic_DNA"/>
</dbReference>
<evidence type="ECO:0000313" key="1">
    <source>
        <dbReference type="EMBL" id="OMJ27457.1"/>
    </source>
</evidence>
<dbReference type="OrthoDB" id="10352822at2759"/>
<protein>
    <submittedName>
        <fullName evidence="1">Uncharacterized protein</fullName>
    </submittedName>
</protein>
<gene>
    <name evidence="1" type="ORF">AYI69_g3105</name>
</gene>
<reference evidence="2" key="1">
    <citation type="submission" date="2017-01" db="EMBL/GenBank/DDBJ databases">
        <authorList>
            <person name="Wang Y."/>
            <person name="White M."/>
            <person name="Kvist S."/>
            <person name="Moncalvo J.-M."/>
        </authorList>
    </citation>
    <scope>NUCLEOTIDE SEQUENCE [LARGE SCALE GENOMIC DNA]</scope>
    <source>
        <strain evidence="2">ID-206-W2</strain>
    </source>
</reference>
<name>A0A1R1YKK4_9FUNG</name>
<keyword evidence="2" id="KW-1185">Reference proteome</keyword>
<comment type="caution">
    <text evidence="1">The sequence shown here is derived from an EMBL/GenBank/DDBJ whole genome shotgun (WGS) entry which is preliminary data.</text>
</comment>
<proteinExistence type="predicted"/>
<sequence>MIYTYTRYTPETSFFSQPTYEVSTYRAQTPTVRVDSYHCAHSHHHNHQHIENTSETDHSADAMAAVRHKSSTLHYARNCPYKGTFAWDKSKLTCTSCVRNTDCANSCSCSKCSSYNAENLHEGYYNDELERLRDREISGCTDHDDRNNDDSSNEYTIHVNVRITI</sequence>